<evidence type="ECO:0000313" key="2">
    <source>
        <dbReference type="Proteomes" id="UP001165121"/>
    </source>
</evidence>
<accession>A0A9W7D317</accession>
<name>A0A9W7D317_9STRA</name>
<gene>
    <name evidence="1" type="ORF">Pfra01_002106500</name>
</gene>
<organism evidence="1 2">
    <name type="scientific">Phytophthora fragariaefolia</name>
    <dbReference type="NCBI Taxonomy" id="1490495"/>
    <lineage>
        <taxon>Eukaryota</taxon>
        <taxon>Sar</taxon>
        <taxon>Stramenopiles</taxon>
        <taxon>Oomycota</taxon>
        <taxon>Peronosporomycetes</taxon>
        <taxon>Peronosporales</taxon>
        <taxon>Peronosporaceae</taxon>
        <taxon>Phytophthora</taxon>
    </lineage>
</organism>
<dbReference type="OrthoDB" id="128228at2759"/>
<dbReference type="EMBL" id="BSXT01002952">
    <property type="protein sequence ID" value="GMF51798.1"/>
    <property type="molecule type" value="Genomic_DNA"/>
</dbReference>
<protein>
    <submittedName>
        <fullName evidence="1">Unnamed protein product</fullName>
    </submittedName>
</protein>
<comment type="caution">
    <text evidence="1">The sequence shown here is derived from an EMBL/GenBank/DDBJ whole genome shotgun (WGS) entry which is preliminary data.</text>
</comment>
<evidence type="ECO:0000313" key="1">
    <source>
        <dbReference type="EMBL" id="GMF51798.1"/>
    </source>
</evidence>
<sequence>MIGPLTQEQLAALEPTTHEITGKFAKFHTATFAHIQQLDLWVYDNVQNLDAGQMDVVVQAVGRAHALAASSVQALMDDDKTPPSPPVTPLGLVSSELPVVAQMINSRRGQLTHNFDEAATLHNIVAEFNELRREDDVSNKFRQAIKASDKPLATFDAMWAIGDNQIWEFQRFPLLTRLPMTITTLVMVTGPPRQLISCKTKPSQERCGMHPFSKFPPIEILSPEVSEDMMKKIISAPMDEIITCLCGSSMERGNFAKHCNKDKHSKWMKSMPYPQDLGWWGPDYSKW</sequence>
<reference evidence="1" key="1">
    <citation type="submission" date="2023-04" db="EMBL/GenBank/DDBJ databases">
        <title>Phytophthora fragariaefolia NBRC 109709.</title>
        <authorList>
            <person name="Ichikawa N."/>
            <person name="Sato H."/>
            <person name="Tonouchi N."/>
        </authorList>
    </citation>
    <scope>NUCLEOTIDE SEQUENCE</scope>
    <source>
        <strain evidence="1">NBRC 109709</strain>
    </source>
</reference>
<dbReference type="AlphaFoldDB" id="A0A9W7D317"/>
<dbReference type="Proteomes" id="UP001165121">
    <property type="component" value="Unassembled WGS sequence"/>
</dbReference>
<proteinExistence type="predicted"/>
<keyword evidence="2" id="KW-1185">Reference proteome</keyword>